<reference evidence="1 2" key="1">
    <citation type="submission" date="2020-09" db="EMBL/GenBank/DDBJ databases">
        <title>Sphingomonas sp., a new species isolated from pork steak.</title>
        <authorList>
            <person name="Heidler von Heilborn D."/>
        </authorList>
    </citation>
    <scope>NUCLEOTIDE SEQUENCE [LARGE SCALE GENOMIC DNA]</scope>
    <source>
        <strain evidence="2">S8-3T</strain>
    </source>
</reference>
<keyword evidence="2" id="KW-1185">Reference proteome</keyword>
<evidence type="ECO:0000313" key="1">
    <source>
        <dbReference type="EMBL" id="QNQ10733.1"/>
    </source>
</evidence>
<name>A0A7H0LM30_9SPHN</name>
<proteinExistence type="predicted"/>
<evidence type="ECO:0000313" key="2">
    <source>
        <dbReference type="Proteomes" id="UP000516148"/>
    </source>
</evidence>
<dbReference type="Proteomes" id="UP000516148">
    <property type="component" value="Chromosome"/>
</dbReference>
<sequence>MSSALSLPNKAQIRNVVEEIYRQFAAPTPVAIEGCPCCVATRGVDVLLTTSLRDLTGQALWRYVSGVFYTVGSVQDFRYFLPRILEIAIDDPENSIDAEIVLGKVGLAKWQSWSQGEQDAIKGFVEVWFDRALGHDLLASVEGTVGWETEGILCGAARAGFPLAPWLARLREPVAAPVLADLKGRFPNDLSGFWQDAPAGLKELAAYLTE</sequence>
<gene>
    <name evidence="1" type="ORF">H3Z74_05940</name>
</gene>
<protein>
    <submittedName>
        <fullName evidence="1">Uncharacterized protein</fullName>
    </submittedName>
</protein>
<organism evidence="1 2">
    <name type="scientific">Sphingomonas alpina</name>
    <dbReference type="NCBI Taxonomy" id="653931"/>
    <lineage>
        <taxon>Bacteria</taxon>
        <taxon>Pseudomonadati</taxon>
        <taxon>Pseudomonadota</taxon>
        <taxon>Alphaproteobacteria</taxon>
        <taxon>Sphingomonadales</taxon>
        <taxon>Sphingomonadaceae</taxon>
        <taxon>Sphingomonas</taxon>
    </lineage>
</organism>
<dbReference type="AlphaFoldDB" id="A0A7H0LM30"/>
<dbReference type="KEGG" id="spap:H3Z74_05940"/>
<accession>A0A7H0LM30</accession>
<dbReference type="RefSeq" id="WP_187763023.1">
    <property type="nucleotide sequence ID" value="NZ_CP061038.1"/>
</dbReference>
<dbReference type="EMBL" id="CP061038">
    <property type="protein sequence ID" value="QNQ10733.1"/>
    <property type="molecule type" value="Genomic_DNA"/>
</dbReference>